<evidence type="ECO:0000313" key="1">
    <source>
        <dbReference type="EMBL" id="MCI3273523.1"/>
    </source>
</evidence>
<protein>
    <recommendedName>
        <fullName evidence="3">Transposase</fullName>
    </recommendedName>
</protein>
<organism evidence="1 2">
    <name type="scientific">Streptomyces cylindrosporus</name>
    <dbReference type="NCBI Taxonomy" id="2927583"/>
    <lineage>
        <taxon>Bacteria</taxon>
        <taxon>Bacillati</taxon>
        <taxon>Actinomycetota</taxon>
        <taxon>Actinomycetes</taxon>
        <taxon>Kitasatosporales</taxon>
        <taxon>Streptomycetaceae</taxon>
        <taxon>Streptomyces</taxon>
    </lineage>
</organism>
<dbReference type="RefSeq" id="WP_242766780.1">
    <property type="nucleotide sequence ID" value="NZ_JALDAY010000006.1"/>
</dbReference>
<evidence type="ECO:0008006" key="3">
    <source>
        <dbReference type="Google" id="ProtNLM"/>
    </source>
</evidence>
<dbReference type="EMBL" id="JALDAY010000006">
    <property type="protein sequence ID" value="MCI3273523.1"/>
    <property type="molecule type" value="Genomic_DNA"/>
</dbReference>
<accession>A0ABS9Y8G9</accession>
<proteinExistence type="predicted"/>
<name>A0ABS9Y8G9_9ACTN</name>
<gene>
    <name evidence="1" type="ORF">MQP27_20715</name>
</gene>
<dbReference type="Proteomes" id="UP001165269">
    <property type="component" value="Unassembled WGS sequence"/>
</dbReference>
<reference evidence="1" key="1">
    <citation type="submission" date="2022-03" db="EMBL/GenBank/DDBJ databases">
        <title>Streptomyces 7R015 and 7R016 isolated from Barleria lupulina in Thailand.</title>
        <authorList>
            <person name="Kanchanasin P."/>
            <person name="Phongsopitanun W."/>
            <person name="Tanasupawat S."/>
        </authorList>
    </citation>
    <scope>NUCLEOTIDE SEQUENCE</scope>
    <source>
        <strain evidence="1">7R015</strain>
    </source>
</reference>
<sequence length="47" mass="5411">MLSQFCDEVRLGRAAVLRWARGWYLQRGITDLPTALRELPPLVDIDV</sequence>
<keyword evidence="2" id="KW-1185">Reference proteome</keyword>
<comment type="caution">
    <text evidence="1">The sequence shown here is derived from an EMBL/GenBank/DDBJ whole genome shotgun (WGS) entry which is preliminary data.</text>
</comment>
<evidence type="ECO:0000313" key="2">
    <source>
        <dbReference type="Proteomes" id="UP001165269"/>
    </source>
</evidence>